<feature type="compositionally biased region" description="Low complexity" evidence="2">
    <location>
        <begin position="221"/>
        <end position="246"/>
    </location>
</feature>
<dbReference type="UniPathway" id="UPA00232"/>
<organism evidence="3 4">
    <name type="scientific">Pararobbsia alpina</name>
    <dbReference type="NCBI Taxonomy" id="621374"/>
    <lineage>
        <taxon>Bacteria</taxon>
        <taxon>Pseudomonadati</taxon>
        <taxon>Pseudomonadota</taxon>
        <taxon>Betaproteobacteria</taxon>
        <taxon>Burkholderiales</taxon>
        <taxon>Burkholderiaceae</taxon>
        <taxon>Pararobbsia</taxon>
    </lineage>
</organism>
<comment type="similarity">
    <text evidence="1">Belongs to the UbiJ family.</text>
</comment>
<dbReference type="Proteomes" id="UP000494115">
    <property type="component" value="Unassembled WGS sequence"/>
</dbReference>
<dbReference type="AlphaFoldDB" id="A0A6S7AW77"/>
<evidence type="ECO:0000313" key="3">
    <source>
        <dbReference type="EMBL" id="CAB3779584.1"/>
    </source>
</evidence>
<protein>
    <recommendedName>
        <fullName evidence="1">Ubiquinone biosynthesis accessory factor UbiJ</fullName>
    </recommendedName>
</protein>
<name>A0A6S7AW77_9BURK</name>
<comment type="function">
    <text evidence="1">Required for ubiquinone (coenzyme Q) biosynthesis. Binds hydrophobic ubiquinone biosynthetic intermediates via its SCP2 domain and is essential for the stability of the Ubi complex. May constitute a docking platform where Ubi enzymes assemble and access their SCP2-bound polyprenyl substrates.</text>
</comment>
<keyword evidence="1" id="KW-0963">Cytoplasm</keyword>
<feature type="region of interest" description="Disordered" evidence="2">
    <location>
        <begin position="213"/>
        <end position="255"/>
    </location>
</feature>
<dbReference type="PANTHER" id="PTHR38693">
    <property type="entry name" value="UBIQUINONE BIOSYNTHESIS PROTEIN UBIJ"/>
    <property type="match status" value="1"/>
</dbReference>
<dbReference type="GO" id="GO:0006744">
    <property type="term" value="P:ubiquinone biosynthetic process"/>
    <property type="evidence" value="ECO:0007669"/>
    <property type="project" value="UniProtKB-UniRule"/>
</dbReference>
<proteinExistence type="inferred from homology"/>
<comment type="pathway">
    <text evidence="1">Cofactor biosynthesis; ubiquinone biosynthesis.</text>
</comment>
<sequence>MRSLMTVAANPLIAVVNHLLARESWARAKLLPYAGRRARVRMPVGALDVVVLADGLLGPVLPAVSADASGDASDSAHAAPEVFDVTITVEASAAPAFLSGGQAGAMKYVRIDGDAEFATALGYLAEHLRWEPEEDLAKLVGDAGAHRAATFAREIVDRTRRTGRNLLESVAEFLLDEDPQLVRRGELETLVADLTRMRDDVARFEKRIERLEREAPRARRATVPATASIPASAPASADAPAETAPAKPNPPDGTH</sequence>
<comment type="subcellular location">
    <subcellularLocation>
        <location evidence="1">Cytoplasm</location>
    </subcellularLocation>
</comment>
<evidence type="ECO:0000256" key="2">
    <source>
        <dbReference type="SAM" id="MobiDB-lite"/>
    </source>
</evidence>
<keyword evidence="4" id="KW-1185">Reference proteome</keyword>
<accession>A0A6S7AW77</accession>
<evidence type="ECO:0000256" key="1">
    <source>
        <dbReference type="HAMAP-Rule" id="MF_02215"/>
    </source>
</evidence>
<dbReference type="GO" id="GO:0005737">
    <property type="term" value="C:cytoplasm"/>
    <property type="evidence" value="ECO:0007669"/>
    <property type="project" value="UniProtKB-SubCell"/>
</dbReference>
<dbReference type="HAMAP" id="MF_02215">
    <property type="entry name" value="UbiJ"/>
    <property type="match status" value="1"/>
</dbReference>
<gene>
    <name evidence="1 3" type="primary">ubiJ</name>
    <name evidence="3" type="ORF">LMG28138_00852</name>
</gene>
<reference evidence="3 4" key="1">
    <citation type="submission" date="2020-04" db="EMBL/GenBank/DDBJ databases">
        <authorList>
            <person name="De Canck E."/>
        </authorList>
    </citation>
    <scope>NUCLEOTIDE SEQUENCE [LARGE SCALE GENOMIC DNA]</scope>
    <source>
        <strain evidence="3 4">LMG 28138</strain>
    </source>
</reference>
<keyword evidence="1" id="KW-0831">Ubiquinone biosynthesis</keyword>
<evidence type="ECO:0000313" key="4">
    <source>
        <dbReference type="Proteomes" id="UP000494115"/>
    </source>
</evidence>
<dbReference type="PANTHER" id="PTHR38693:SF1">
    <property type="entry name" value="UBIQUINONE BIOSYNTHESIS ACCESSORY FACTOR UBIJ"/>
    <property type="match status" value="1"/>
</dbReference>
<dbReference type="EMBL" id="CADIKM010000003">
    <property type="protein sequence ID" value="CAB3779584.1"/>
    <property type="molecule type" value="Genomic_DNA"/>
</dbReference>
<dbReference type="InterPro" id="IPR038989">
    <property type="entry name" value="UbiJ"/>
</dbReference>
<keyword evidence="3" id="KW-0830">Ubiquinone</keyword>